<evidence type="ECO:0000313" key="1">
    <source>
        <dbReference type="EMBL" id="KAA1099712.1"/>
    </source>
</evidence>
<protein>
    <submittedName>
        <fullName evidence="1">Uncharacterized protein</fullName>
    </submittedName>
</protein>
<dbReference type="EMBL" id="VSWC01000054">
    <property type="protein sequence ID" value="KAA1099712.1"/>
    <property type="molecule type" value="Genomic_DNA"/>
</dbReference>
<evidence type="ECO:0000313" key="2">
    <source>
        <dbReference type="Proteomes" id="UP000324748"/>
    </source>
</evidence>
<comment type="caution">
    <text evidence="1">The sequence shown here is derived from an EMBL/GenBank/DDBJ whole genome shotgun (WGS) entry which is preliminary data.</text>
</comment>
<dbReference type="AlphaFoldDB" id="A0A5B0PFX6"/>
<sequence length="256" mass="29339">MFRLALISSRLTIIPPNTPIQPRLPIILDNQVRSSLVSPNPPPIQPSYDRSFVHLAAKWLPTSLIGRPFILNDSTTPARFFFTVGDYNSSAIVFHPLDLQLARIDYNRSPIVFHPRKSFSAESTITDRRSFSTPSRIDARPSFSTPARIDDNSSAIVFHPREVSTPLPPGFDLTHSPTWQPGGCQPRKKLADQPFWNRPIHLNRASKKARRPFWNRPIHLNRAHKTDCRPFWNRPIQSKRSINDDHQLFSNQTART</sequence>
<gene>
    <name evidence="1" type="ORF">PGT21_017850</name>
</gene>
<keyword evidence="2" id="KW-1185">Reference proteome</keyword>
<proteinExistence type="predicted"/>
<name>A0A5B0PFX6_PUCGR</name>
<accession>A0A5B0PFX6</accession>
<organism evidence="1 2">
    <name type="scientific">Puccinia graminis f. sp. tritici</name>
    <dbReference type="NCBI Taxonomy" id="56615"/>
    <lineage>
        <taxon>Eukaryota</taxon>
        <taxon>Fungi</taxon>
        <taxon>Dikarya</taxon>
        <taxon>Basidiomycota</taxon>
        <taxon>Pucciniomycotina</taxon>
        <taxon>Pucciniomycetes</taxon>
        <taxon>Pucciniales</taxon>
        <taxon>Pucciniaceae</taxon>
        <taxon>Puccinia</taxon>
    </lineage>
</organism>
<dbReference type="Proteomes" id="UP000324748">
    <property type="component" value="Unassembled WGS sequence"/>
</dbReference>
<reference evidence="1 2" key="1">
    <citation type="submission" date="2019-05" db="EMBL/GenBank/DDBJ databases">
        <title>Emergence of the Ug99 lineage of the wheat stem rust pathogen through somatic hybridization.</title>
        <authorList>
            <person name="Li F."/>
            <person name="Upadhyaya N.M."/>
            <person name="Sperschneider J."/>
            <person name="Matny O."/>
            <person name="Nguyen-Phuc H."/>
            <person name="Mago R."/>
            <person name="Raley C."/>
            <person name="Miller M.E."/>
            <person name="Silverstein K.A.T."/>
            <person name="Henningsen E."/>
            <person name="Hirsch C.D."/>
            <person name="Visser B."/>
            <person name="Pretorius Z.A."/>
            <person name="Steffenson B.J."/>
            <person name="Schwessinger B."/>
            <person name="Dodds P.N."/>
            <person name="Figueroa M."/>
        </authorList>
    </citation>
    <scope>NUCLEOTIDE SEQUENCE [LARGE SCALE GENOMIC DNA]</scope>
    <source>
        <strain evidence="1">21-0</strain>
    </source>
</reference>